<proteinExistence type="predicted"/>
<evidence type="ECO:0000313" key="1">
    <source>
        <dbReference type="EMBL" id="KAJ1675872.1"/>
    </source>
</evidence>
<comment type="caution">
    <text evidence="1">The sequence shown here is derived from an EMBL/GenBank/DDBJ whole genome shotgun (WGS) entry which is preliminary data.</text>
</comment>
<dbReference type="Proteomes" id="UP001145114">
    <property type="component" value="Unassembled WGS sequence"/>
</dbReference>
<sequence>MSSKDHHSGATRAGSDRCSSYSGDTVPGEVLDKFEVQCNKAYIYITGQSIHRDYYRLLIIDRLSVPFGGVSSVKSGDNVRDAAPMRQQQQQQQQQLPQPQQPHMTYDDGRKYSTHEEVQRKISDHIFRNPHGGQLRTIVEVAYGIIGFIRFTRSFYMSIVTKRRAVALLGGSYIYHIEDTILLSVSPRAEKSRGETRMLTLFRNVDLTKNFYFSYTYDITNTLQVNMSSTPGQGKRENSMFVWNDYMIRNGMDVLGISKVWMMSLIHGYVDQSVVASMGRDVYLTLIARRSQIYAGVRFLRRGVDSEGYVANEVETEQIVNTIGVGVGAGSDFRSYTSFVQHRGSIPLNWSQDTSTMAPKPPIELTVRDPYYVQAYRHFVQLIERYGGPIIVLNLIKTKERYKRESLLGEEFSECIRHINQYLGSGKRKIRYIGWDMSKAKKNRDADVLTILEEIGEETLAITGIFHGGSEPYYNYLKRSMLSAEDSATGGDSGGEGYREGPRYQRGIVRSNCIDCLDRTNAAQTIIGKTAFAHQLYELGVINRPYLSFDTDANNMLEEMYHDLGDTIALQYGGSNLVNTIETYRRINNWSSHSRDMIEALRRYYSNSFVDAERQEGIDMFLGISPRLGNKGGSNGRGLDLKPRYLDQCTCEETEGSLHYGEMSREGDSLDGSAGEVDDSVGVVYDDTLPPSMRASVDSVPRAENDGEQRSDARLTANGGGSGSSKYNSTLIEVAAGRGGRDRPNGQDQPCGMPLRSTLSRTYWNEFYRPEEYTEFDNFYLLKMNSTSRYNERATYAGLPSNPFVDRGDSLTTGSVTAPPASGEGTADIGASSETIVQGNKGGLRSKVRKEPKWLKAEHAVPCTSPPIVAQNIIGDSKSVIGERRHPPIASLRQYDEYFARIPSIKETYERLVKNQSASPALAQQMKQLYKQHNVGGWYTDGVTVALQQPEITEEEYRQYERYVHQFDDLPQWVQGPTLNEWQKPLPRQQQQQPAVAGDEDQEIGTKLYRSNTYSGPTGLYNAANEDVKVVLPKHRTLLQQSHNKRSWVDNRPKSRYYHHHHHHHHEMPSNDARNDYNSIVDGTIQEEHRESEYSDDEDDGRYGIDEPIVHQADLDIYQAFAAIQISR</sequence>
<gene>
    <name evidence="1" type="primary">FIG4</name>
    <name evidence="1" type="ORF">EV182_000404</name>
</gene>
<organism evidence="1 2">
    <name type="scientific">Spiromyces aspiralis</name>
    <dbReference type="NCBI Taxonomy" id="68401"/>
    <lineage>
        <taxon>Eukaryota</taxon>
        <taxon>Fungi</taxon>
        <taxon>Fungi incertae sedis</taxon>
        <taxon>Zoopagomycota</taxon>
        <taxon>Kickxellomycotina</taxon>
        <taxon>Kickxellomycetes</taxon>
        <taxon>Kickxellales</taxon>
        <taxon>Kickxellaceae</taxon>
        <taxon>Spiromyces</taxon>
    </lineage>
</organism>
<accession>A0ACC1HI46</accession>
<dbReference type="EMBL" id="JAMZIH010005158">
    <property type="protein sequence ID" value="KAJ1675872.1"/>
    <property type="molecule type" value="Genomic_DNA"/>
</dbReference>
<reference evidence="1" key="1">
    <citation type="submission" date="2022-06" db="EMBL/GenBank/DDBJ databases">
        <title>Phylogenomic reconstructions and comparative analyses of Kickxellomycotina fungi.</title>
        <authorList>
            <person name="Reynolds N.K."/>
            <person name="Stajich J.E."/>
            <person name="Barry K."/>
            <person name="Grigoriev I.V."/>
            <person name="Crous P."/>
            <person name="Smith M.E."/>
        </authorList>
    </citation>
    <scope>NUCLEOTIDE SEQUENCE</scope>
    <source>
        <strain evidence="1">RSA 2271</strain>
    </source>
</reference>
<name>A0ACC1HI46_9FUNG</name>
<evidence type="ECO:0000313" key="2">
    <source>
        <dbReference type="Proteomes" id="UP001145114"/>
    </source>
</evidence>
<protein>
    <submittedName>
        <fullName evidence="1">Phosphatidylinositol-3,5-bisphosphate 5-phosphatase</fullName>
    </submittedName>
</protein>
<keyword evidence="2" id="KW-1185">Reference proteome</keyword>